<name>A0ABS0S990_9HYPH</name>
<feature type="transmembrane region" description="Helical" evidence="1">
    <location>
        <begin position="137"/>
        <end position="159"/>
    </location>
</feature>
<feature type="domain" description="Phosphatidic acid phosphatase type 2/haloperoxidase" evidence="2">
    <location>
        <begin position="93"/>
        <end position="209"/>
    </location>
</feature>
<protein>
    <submittedName>
        <fullName evidence="3">Phosphatase PAP2 family protein</fullName>
    </submittedName>
</protein>
<sequence>MRDERRTTYPVLAVAIVAIAAFVILAVVVRINGTVYLDEKILLFFRDPENLAVPIGPRWLEQTVVELTTLGGYPVLVTLVSAVVGFLLVSGQFGPAIFTVGAIVSGTIVSSMLKYVIERPRPEVVDHLVHTFTASFPSGHATMSAAVYLTLAALIIRLVDRFIVRLYVLCVAILLTFIVGMSRIYLGVHWPSDVLAGWSLGTAWASLSWLAVSGLREARRHEKAE</sequence>
<keyword evidence="1" id="KW-0812">Transmembrane</keyword>
<gene>
    <name evidence="3" type="ORF">IOD40_04170</name>
</gene>
<dbReference type="EMBL" id="JADGMQ010000002">
    <property type="protein sequence ID" value="MBI1619860.1"/>
    <property type="molecule type" value="Genomic_DNA"/>
</dbReference>
<keyword evidence="1" id="KW-0472">Membrane</keyword>
<evidence type="ECO:0000313" key="3">
    <source>
        <dbReference type="EMBL" id="MBI1619860.1"/>
    </source>
</evidence>
<feature type="transmembrane region" description="Helical" evidence="1">
    <location>
        <begin position="194"/>
        <end position="215"/>
    </location>
</feature>
<feature type="transmembrane region" description="Helical" evidence="1">
    <location>
        <begin position="70"/>
        <end position="89"/>
    </location>
</feature>
<dbReference type="Pfam" id="PF01569">
    <property type="entry name" value="PAP2"/>
    <property type="match status" value="1"/>
</dbReference>
<evidence type="ECO:0000259" key="2">
    <source>
        <dbReference type="SMART" id="SM00014"/>
    </source>
</evidence>
<feature type="transmembrane region" description="Helical" evidence="1">
    <location>
        <begin position="166"/>
        <end position="188"/>
    </location>
</feature>
<dbReference type="Gene3D" id="1.20.144.10">
    <property type="entry name" value="Phosphatidic acid phosphatase type 2/haloperoxidase"/>
    <property type="match status" value="1"/>
</dbReference>
<reference evidence="3 4" key="1">
    <citation type="submission" date="2020-10" db="EMBL/GenBank/DDBJ databases">
        <title>Aquamicrobium zhengzhouensis sp. nov., a exopolysaccharide producing bacterium isolated from farmland soil.</title>
        <authorList>
            <person name="Wang X."/>
        </authorList>
    </citation>
    <scope>NUCLEOTIDE SEQUENCE [LARGE SCALE GENOMIC DNA]</scope>
    <source>
        <strain evidence="4">cd-1</strain>
    </source>
</reference>
<dbReference type="InterPro" id="IPR036938">
    <property type="entry name" value="PAP2/HPO_sf"/>
</dbReference>
<proteinExistence type="predicted"/>
<dbReference type="PANTHER" id="PTHR14969">
    <property type="entry name" value="SPHINGOSINE-1-PHOSPHATE PHOSPHOHYDROLASE"/>
    <property type="match status" value="1"/>
</dbReference>
<feature type="transmembrane region" description="Helical" evidence="1">
    <location>
        <begin position="96"/>
        <end position="117"/>
    </location>
</feature>
<dbReference type="SUPFAM" id="SSF48317">
    <property type="entry name" value="Acid phosphatase/Vanadium-dependent haloperoxidase"/>
    <property type="match status" value="1"/>
</dbReference>
<dbReference type="SMART" id="SM00014">
    <property type="entry name" value="acidPPc"/>
    <property type="match status" value="1"/>
</dbReference>
<organism evidence="3 4">
    <name type="scientific">Aquamicrobium zhengzhouense</name>
    <dbReference type="NCBI Taxonomy" id="2781738"/>
    <lineage>
        <taxon>Bacteria</taxon>
        <taxon>Pseudomonadati</taxon>
        <taxon>Pseudomonadota</taxon>
        <taxon>Alphaproteobacteria</taxon>
        <taxon>Hyphomicrobiales</taxon>
        <taxon>Phyllobacteriaceae</taxon>
        <taxon>Aquamicrobium</taxon>
    </lineage>
</organism>
<accession>A0ABS0S990</accession>
<evidence type="ECO:0000256" key="1">
    <source>
        <dbReference type="SAM" id="Phobius"/>
    </source>
</evidence>
<dbReference type="PANTHER" id="PTHR14969:SF13">
    <property type="entry name" value="AT30094P"/>
    <property type="match status" value="1"/>
</dbReference>
<keyword evidence="1" id="KW-1133">Transmembrane helix</keyword>
<keyword evidence="4" id="KW-1185">Reference proteome</keyword>
<evidence type="ECO:0000313" key="4">
    <source>
        <dbReference type="Proteomes" id="UP000601789"/>
    </source>
</evidence>
<dbReference type="Proteomes" id="UP000601789">
    <property type="component" value="Unassembled WGS sequence"/>
</dbReference>
<comment type="caution">
    <text evidence="3">The sequence shown here is derived from an EMBL/GenBank/DDBJ whole genome shotgun (WGS) entry which is preliminary data.</text>
</comment>
<dbReference type="CDD" id="cd03392">
    <property type="entry name" value="PAP2_like_2"/>
    <property type="match status" value="1"/>
</dbReference>
<feature type="transmembrane region" description="Helical" evidence="1">
    <location>
        <begin position="12"/>
        <end position="31"/>
    </location>
</feature>
<dbReference type="InterPro" id="IPR000326">
    <property type="entry name" value="PAP2/HPO"/>
</dbReference>